<feature type="compositionally biased region" description="Pro residues" evidence="1">
    <location>
        <begin position="871"/>
        <end position="881"/>
    </location>
</feature>
<keyword evidence="3" id="KW-1185">Reference proteome</keyword>
<feature type="compositionally biased region" description="Polar residues" evidence="1">
    <location>
        <begin position="840"/>
        <end position="851"/>
    </location>
</feature>
<feature type="compositionally biased region" description="Acidic residues" evidence="1">
    <location>
        <begin position="1576"/>
        <end position="1621"/>
    </location>
</feature>
<feature type="compositionally biased region" description="Polar residues" evidence="1">
    <location>
        <begin position="376"/>
        <end position="411"/>
    </location>
</feature>
<accession>A0A5B0Q7K5</accession>
<evidence type="ECO:0000313" key="2">
    <source>
        <dbReference type="EMBL" id="KAA1109131.1"/>
    </source>
</evidence>
<feature type="compositionally biased region" description="Basic and acidic residues" evidence="1">
    <location>
        <begin position="852"/>
        <end position="864"/>
    </location>
</feature>
<feature type="compositionally biased region" description="Polar residues" evidence="1">
    <location>
        <begin position="581"/>
        <end position="591"/>
    </location>
</feature>
<comment type="caution">
    <text evidence="2">The sequence shown here is derived from an EMBL/GenBank/DDBJ whole genome shotgun (WGS) entry which is preliminary data.</text>
</comment>
<feature type="compositionally biased region" description="Polar residues" evidence="1">
    <location>
        <begin position="516"/>
        <end position="525"/>
    </location>
</feature>
<feature type="compositionally biased region" description="Polar residues" evidence="1">
    <location>
        <begin position="925"/>
        <end position="934"/>
    </location>
</feature>
<protein>
    <submittedName>
        <fullName evidence="2">Golgi to ER traffic-protein</fullName>
    </submittedName>
</protein>
<feature type="compositionally biased region" description="Basic residues" evidence="1">
    <location>
        <begin position="1034"/>
        <end position="1043"/>
    </location>
</feature>
<sequence>MQHIDEELSNPFKYSSTPAHQATPINRAIKNIVPFTPDPSPAPFSTLTQVNQKRPSNNKPSITPLGTEPQTPAPEGQPTSGGSNRRSIEDVRRTSSHRKPLLKLSSFPQLLTLYVPSTPVQARIVKLQMEHFPMRGQSPHLDALHDAYLEGLRLFVQEAAMKVTQAESHQLRYITGTVDIPVPITPAFAMSHPGPPSSLSLTETTATAATTENNSNDTGTQALSSTTDPNPPPEDSADICKMGLAVLLLHLGQCMGKFPPQTSQDLKTGCTIEDTAPRKEAQSQTRATPNPYDKPTPQPLRSDERDTQHQAKEPNTQVAPHTTVVGDHHEPRYAFSPDGSTHEGKAPNPIIVDSLIPLSPSPHSPTAGPANPSLAEDSSTRSPATDHSAGSQTAKATTSHGPESHQLTSKSLPDRSGPNLTMLQTLNLLPPPQTSPNCSSTGELSDSTRSLADSQIPTKDLTTAPNPLGGRERSADRGESPPLRELNHTDNVSAAQDKALPSSSSDSAQSLATSQNPTKDLTTAAPNPLGGREGSADRDESPPLRELNHTDTREESNVSAAQDKAPPSSSSDSAQSLATSQNPTKDLTTAAPNPLGGREGSADRDESPPLSELTHTDTRKEANVSAAQDKAPPSSSSDSAQSLATSRNPPKDLTTAASNPLGGREGSADRDEAPPLNELTHTDTRKEANVSAAQDTAPPWLKGLQAAAQDNEDSSRKSNGSTDDPKRQADAIPIPPGSAGNVTGSGNSNMSPHNDEATHADTPGLGLLDDGDTTSRAMSQSDRSQATTSEGQASARQGPRHGNLGQEGREFDDRMGHEPPASPWLLPTTPVGSPPPFRPTSPQHTLNTSRTQPEDERRDADELGHATLPSPWLPPTTPEGSPPRFRLNSRQHTPSTPRTQQEDQGRSSWQDSPRYDPDDPHPATPITTPRSKSLASPAAHSDREASPTPRRDGETEEVPPGPGLEDENQSPADESRGNDANPHTNLDLDLESWTSSQAPGLGGTTADLRNTTSKEASLKHSKKRPFKGQGGHSQTKRHRKTKRRREESEDEEEEEEEEDVVMADAEDGLHILSHPIDVTRIVRPYSLREPSKYQKLFEKLRVPRPQPGKFIQPMLVNVIDTLRHHRIRRTKGTTYDMVLATHVDTWAEDIRQCLTPQFPKIVNACELSVLVPIHLSNTFSSSLSLGPRLFQLPSPHPFFHEGFVDLKVLCLGIDDKLCGRRAGGWAALHQMMCRSTSTTPHHAGDFRKLVQDGVLRLTQAIADSLVHIKPNDGALPVPKATDTLQEKETLGLGKVSCWLFDRINHLYASSPSDPPQYSKEGLAFLHRRAWEMLLGVALIYDETDTSQRTQMKKDGRIKGPVELRRTAVQGNRTTKGKANLWHETRLKAYSSLTLFLTFGVAGWFHCHTDRRRFNIRDVVGLFTLTNEMALSKVSINSPLHRGPTGDTIQPEFVSPPWARLNDFLLDLLLEANVGEPTLNWYEASIIWDEDLTCQNMAPLIVKDFISEVLVQGPSLSSTGADAPPIHQSPTYQDQWRHRARRMMIQPKDQQLMQLFYLEANRVILPISGSYPPDLDGSGEEDDEDQGSSQNEEDEDEDGLDGEPSAEEQEEGPEDDEGEDDAIGTAGQ</sequence>
<dbReference type="InterPro" id="IPR053094">
    <property type="entry name" value="Zinc_metalloprotease_ZmpB"/>
</dbReference>
<feature type="compositionally biased region" description="Low complexity" evidence="1">
    <location>
        <begin position="625"/>
        <end position="646"/>
    </location>
</feature>
<feature type="compositionally biased region" description="Basic and acidic residues" evidence="1">
    <location>
        <begin position="940"/>
        <end position="953"/>
    </location>
</feature>
<feature type="compositionally biased region" description="Polar residues" evidence="1">
    <location>
        <begin position="888"/>
        <end position="899"/>
    </location>
</feature>
<dbReference type="Proteomes" id="UP000324748">
    <property type="component" value="Unassembled WGS sequence"/>
</dbReference>
<feature type="compositionally biased region" description="Polar residues" evidence="1">
    <location>
        <begin position="217"/>
        <end position="228"/>
    </location>
</feature>
<feature type="compositionally biased region" description="Basic and acidic residues" evidence="1">
    <location>
        <begin position="534"/>
        <end position="556"/>
    </location>
</feature>
<dbReference type="EMBL" id="VSWC01000028">
    <property type="protein sequence ID" value="KAA1109131.1"/>
    <property type="molecule type" value="Genomic_DNA"/>
</dbReference>
<dbReference type="PANTHER" id="PTHR48193">
    <property type="entry name" value="ZINC METALLOPROTEASE ZMPB-RELATED"/>
    <property type="match status" value="1"/>
</dbReference>
<feature type="compositionally biased region" description="Low complexity" evidence="1">
    <location>
        <begin position="502"/>
        <end position="515"/>
    </location>
</feature>
<feature type="compositionally biased region" description="Polar residues" evidence="1">
    <location>
        <begin position="12"/>
        <end position="24"/>
    </location>
</feature>
<feature type="compositionally biased region" description="Low complexity" evidence="1">
    <location>
        <begin position="197"/>
        <end position="216"/>
    </location>
</feature>
<dbReference type="PANTHER" id="PTHR48193:SF2">
    <property type="entry name" value="ZINC METALLOPROTEASE ZMPB"/>
    <property type="match status" value="1"/>
</dbReference>
<reference evidence="2 3" key="1">
    <citation type="submission" date="2019-05" db="EMBL/GenBank/DDBJ databases">
        <title>Emergence of the Ug99 lineage of the wheat stem rust pathogen through somatic hybridization.</title>
        <authorList>
            <person name="Li F."/>
            <person name="Upadhyaya N.M."/>
            <person name="Sperschneider J."/>
            <person name="Matny O."/>
            <person name="Nguyen-Phuc H."/>
            <person name="Mago R."/>
            <person name="Raley C."/>
            <person name="Miller M.E."/>
            <person name="Silverstein K.A.T."/>
            <person name="Henningsen E."/>
            <person name="Hirsch C.D."/>
            <person name="Visser B."/>
            <person name="Pretorius Z.A."/>
            <person name="Steffenson B.J."/>
            <person name="Schwessinger B."/>
            <person name="Dodds P.N."/>
            <person name="Figueroa M."/>
        </authorList>
    </citation>
    <scope>NUCLEOTIDE SEQUENCE [LARGE SCALE GENOMIC DNA]</scope>
    <source>
        <strain evidence="2">21-0</strain>
    </source>
</reference>
<evidence type="ECO:0000256" key="1">
    <source>
        <dbReference type="SAM" id="MobiDB-lite"/>
    </source>
</evidence>
<feature type="region of interest" description="Disordered" evidence="1">
    <location>
        <begin position="1567"/>
        <end position="1627"/>
    </location>
</feature>
<feature type="region of interest" description="Disordered" evidence="1">
    <location>
        <begin position="274"/>
        <end position="1061"/>
    </location>
</feature>
<feature type="compositionally biased region" description="Polar residues" evidence="1">
    <location>
        <begin position="740"/>
        <end position="752"/>
    </location>
</feature>
<feature type="compositionally biased region" description="Basic and acidic residues" evidence="1">
    <location>
        <begin position="470"/>
        <end position="479"/>
    </location>
</feature>
<feature type="region of interest" description="Disordered" evidence="1">
    <location>
        <begin position="1"/>
        <end position="97"/>
    </location>
</feature>
<evidence type="ECO:0000313" key="3">
    <source>
        <dbReference type="Proteomes" id="UP000324748"/>
    </source>
</evidence>
<proteinExistence type="predicted"/>
<gene>
    <name evidence="2" type="primary">GET3_97</name>
    <name evidence="2" type="ORF">PGT21_033829</name>
</gene>
<feature type="region of interest" description="Disordered" evidence="1">
    <location>
        <begin position="191"/>
        <end position="238"/>
    </location>
</feature>
<feature type="compositionally biased region" description="Polar residues" evidence="1">
    <location>
        <begin position="43"/>
        <end position="61"/>
    </location>
</feature>
<name>A0A5B0Q7K5_PUCGR</name>
<feature type="compositionally biased region" description="Acidic residues" evidence="1">
    <location>
        <begin position="1048"/>
        <end position="1061"/>
    </location>
</feature>
<feature type="compositionally biased region" description="Low complexity" evidence="1">
    <location>
        <begin position="418"/>
        <end position="428"/>
    </location>
</feature>
<feature type="compositionally biased region" description="Basic and acidic residues" evidence="1">
    <location>
        <begin position="301"/>
        <end position="312"/>
    </location>
</feature>
<feature type="compositionally biased region" description="Polar residues" evidence="1">
    <location>
        <begin position="438"/>
        <end position="465"/>
    </location>
</feature>
<feature type="compositionally biased region" description="Basic and acidic residues" evidence="1">
    <location>
        <begin position="807"/>
        <end position="817"/>
    </location>
</feature>
<feature type="compositionally biased region" description="Polar residues" evidence="1">
    <location>
        <begin position="775"/>
        <end position="795"/>
    </location>
</feature>
<feature type="compositionally biased region" description="Low complexity" evidence="1">
    <location>
        <begin position="559"/>
        <end position="580"/>
    </location>
</feature>
<organism evidence="2 3">
    <name type="scientific">Puccinia graminis f. sp. tritici</name>
    <dbReference type="NCBI Taxonomy" id="56615"/>
    <lineage>
        <taxon>Eukaryota</taxon>
        <taxon>Fungi</taxon>
        <taxon>Dikarya</taxon>
        <taxon>Basidiomycota</taxon>
        <taxon>Pucciniomycotina</taxon>
        <taxon>Pucciniomycetes</taxon>
        <taxon>Pucciniales</taxon>
        <taxon>Pucciniaceae</taxon>
        <taxon>Puccinia</taxon>
    </lineage>
</organism>